<evidence type="ECO:0008006" key="3">
    <source>
        <dbReference type="Google" id="ProtNLM"/>
    </source>
</evidence>
<dbReference type="RefSeq" id="WP_243743994.1">
    <property type="nucleotide sequence ID" value="NZ_SNYH01000007.1"/>
</dbReference>
<dbReference type="SUPFAM" id="SSF101898">
    <property type="entry name" value="NHL repeat"/>
    <property type="match status" value="1"/>
</dbReference>
<proteinExistence type="predicted"/>
<sequence>MRKLFLLLLVGGFLNCTHYGKLKMLSYLPNGLREVSGVQVTSDSNALWMINDSGNEPELYEVSLKGEIKNVFAVQAKNHDWEAITSDKKGNVYIADFGNNNNKRKNLVILKINKQELLENDVIEVEKIKFSYPNQTKYPPKKKDRFFDAESLLYKDGFLYVFTKSRVHNNYGKTVLYRIPASKGDYTAEYISEMEHCSDVNCSITDAAISPDGKKVALLTHQSVLVFTNFQEDDFLSGDMENYSFDHISQKEGITFKDNSTLYITDEASKMMSARLYEFSLKK</sequence>
<comment type="caution">
    <text evidence="1">The sequence shown here is derived from an EMBL/GenBank/DDBJ whole genome shotgun (WGS) entry which is preliminary data.</text>
</comment>
<reference evidence="1 2" key="1">
    <citation type="submission" date="2019-03" db="EMBL/GenBank/DDBJ databases">
        <title>Genomic Encyclopedia of Type Strains, Phase III (KMG-III): the genomes of soil and plant-associated and newly described type strains.</title>
        <authorList>
            <person name="Whitman W."/>
        </authorList>
    </citation>
    <scope>NUCLEOTIDE SEQUENCE [LARGE SCALE GENOMIC DNA]</scope>
    <source>
        <strain evidence="1 2">CECT 8283</strain>
    </source>
</reference>
<evidence type="ECO:0000313" key="2">
    <source>
        <dbReference type="Proteomes" id="UP000295390"/>
    </source>
</evidence>
<dbReference type="EMBL" id="SNYH01000007">
    <property type="protein sequence ID" value="TDQ21851.1"/>
    <property type="molecule type" value="Genomic_DNA"/>
</dbReference>
<accession>A0A4R6T8Y1</accession>
<organism evidence="1 2">
    <name type="scientific">Tenacibaculum caenipelagi</name>
    <dbReference type="NCBI Taxonomy" id="1325435"/>
    <lineage>
        <taxon>Bacteria</taxon>
        <taxon>Pseudomonadati</taxon>
        <taxon>Bacteroidota</taxon>
        <taxon>Flavobacteriia</taxon>
        <taxon>Flavobacteriales</taxon>
        <taxon>Flavobacteriaceae</taxon>
        <taxon>Tenacibaculum</taxon>
    </lineage>
</organism>
<gene>
    <name evidence="1" type="ORF">DFQ07_2947</name>
</gene>
<keyword evidence="2" id="KW-1185">Reference proteome</keyword>
<evidence type="ECO:0000313" key="1">
    <source>
        <dbReference type="EMBL" id="TDQ21851.1"/>
    </source>
</evidence>
<dbReference type="Proteomes" id="UP000295390">
    <property type="component" value="Unassembled WGS sequence"/>
</dbReference>
<protein>
    <recommendedName>
        <fullName evidence="3">SdiA-regulated protein</fullName>
    </recommendedName>
</protein>
<dbReference type="AlphaFoldDB" id="A0A4R6T8Y1"/>
<name>A0A4R6T8Y1_9FLAO</name>